<feature type="region of interest" description="Disordered" evidence="1">
    <location>
        <begin position="70"/>
        <end position="105"/>
    </location>
</feature>
<evidence type="ECO:0000313" key="3">
    <source>
        <dbReference type="Proteomes" id="UP001172102"/>
    </source>
</evidence>
<keyword evidence="3" id="KW-1185">Reference proteome</keyword>
<evidence type="ECO:0000313" key="2">
    <source>
        <dbReference type="EMBL" id="KAK0732067.1"/>
    </source>
</evidence>
<feature type="compositionally biased region" description="Polar residues" evidence="1">
    <location>
        <begin position="87"/>
        <end position="96"/>
    </location>
</feature>
<dbReference type="EMBL" id="JAUKUA010000001">
    <property type="protein sequence ID" value="KAK0732067.1"/>
    <property type="molecule type" value="Genomic_DNA"/>
</dbReference>
<proteinExistence type="predicted"/>
<name>A0AA40EBG2_9PEZI</name>
<gene>
    <name evidence="2" type="ORF">B0H67DRAFT_679569</name>
</gene>
<dbReference type="Proteomes" id="UP001172102">
    <property type="component" value="Unassembled WGS sequence"/>
</dbReference>
<dbReference type="AlphaFoldDB" id="A0AA40EBG2"/>
<protein>
    <submittedName>
        <fullName evidence="2">Uncharacterized protein</fullName>
    </submittedName>
</protein>
<evidence type="ECO:0000256" key="1">
    <source>
        <dbReference type="SAM" id="MobiDB-lite"/>
    </source>
</evidence>
<sequence length="658" mass="73993">MKSLLSDRCSSRHVVSLLSFVSPARQTKTLRASTQWVTRKLRAGSRGTGGRPGICWIPLRIAGRGLLPEADSSHPRLVQGSRRERTGSLSSMSYDGQTRDGEMKATPLSPRVARKRALQYATLPKGSVLHCFPRMPPRIPPLGPCGTVSILMLRRAGQGSRPRHLKLAGLISVPSRKRARGPSATWIGGDLMAEAKAVGGTTALLAKIHSVSDKDPNLEQYAALKQLWDTVTEDEDYQRYFFYGATTAERIEAKIHTLDIDTVPDADLTGPIHPFLARHRWGVVPGWGTEKEQPRYLYNLLGQRGEYDLGTNDLLWAALQPALQLASRIISSDHPFWLALLDLYFATIDLSLRDWPSARPNPYKSDDKIILLDPPLPVDSFCRPIVMPEAGDLFQVGFWTVKFPKYGHRSLRLGRSGLGFTVVHRSYHFYADELPDLLGDSANNWLREAGEKLAAAGHAIVNHYLLFLAQDIARPTAVERRWLHQAKQWPLYDERVRELQEAVEEESDKVRKVWERLSDGDNAHMLKPGAAELYETAEQLIYAVTDLSEYFMLRIGEYQHMTLEYLQMQPGVRTVLYLNYGQKLWDRLRHVYDLAAAGALRMLNTHYERMHQLGLASESVAEGFGAAISAIKQAQDLFADIKGYFDLDGDIAEAKFRS</sequence>
<reference evidence="2" key="1">
    <citation type="submission" date="2023-06" db="EMBL/GenBank/DDBJ databases">
        <title>Genome-scale phylogeny and comparative genomics of the fungal order Sordariales.</title>
        <authorList>
            <consortium name="Lawrence Berkeley National Laboratory"/>
            <person name="Hensen N."/>
            <person name="Bonometti L."/>
            <person name="Westerberg I."/>
            <person name="Brannstrom I.O."/>
            <person name="Guillou S."/>
            <person name="Cros-Aarteil S."/>
            <person name="Calhoun S."/>
            <person name="Haridas S."/>
            <person name="Kuo A."/>
            <person name="Mondo S."/>
            <person name="Pangilinan J."/>
            <person name="Riley R."/>
            <person name="Labutti K."/>
            <person name="Andreopoulos B."/>
            <person name="Lipzen A."/>
            <person name="Chen C."/>
            <person name="Yanf M."/>
            <person name="Daum C."/>
            <person name="Ng V."/>
            <person name="Clum A."/>
            <person name="Steindorff A."/>
            <person name="Ohm R."/>
            <person name="Martin F."/>
            <person name="Silar P."/>
            <person name="Natvig D."/>
            <person name="Lalanne C."/>
            <person name="Gautier V."/>
            <person name="Ament-Velasquez S.L."/>
            <person name="Kruys A."/>
            <person name="Hutchinson M.I."/>
            <person name="Powell A.J."/>
            <person name="Barry K."/>
            <person name="Miller A.N."/>
            <person name="Grigoriev I.V."/>
            <person name="Debuchy R."/>
            <person name="Gladieux P."/>
            <person name="Thoren M.H."/>
            <person name="Johannesson H."/>
        </authorList>
    </citation>
    <scope>NUCLEOTIDE SEQUENCE</scope>
    <source>
        <strain evidence="2">SMH4607-1</strain>
    </source>
</reference>
<accession>A0AA40EBG2</accession>
<organism evidence="2 3">
    <name type="scientific">Lasiosphaeris hirsuta</name>
    <dbReference type="NCBI Taxonomy" id="260670"/>
    <lineage>
        <taxon>Eukaryota</taxon>
        <taxon>Fungi</taxon>
        <taxon>Dikarya</taxon>
        <taxon>Ascomycota</taxon>
        <taxon>Pezizomycotina</taxon>
        <taxon>Sordariomycetes</taxon>
        <taxon>Sordariomycetidae</taxon>
        <taxon>Sordariales</taxon>
        <taxon>Lasiosphaeriaceae</taxon>
        <taxon>Lasiosphaeris</taxon>
    </lineage>
</organism>
<comment type="caution">
    <text evidence="2">The sequence shown here is derived from an EMBL/GenBank/DDBJ whole genome shotgun (WGS) entry which is preliminary data.</text>
</comment>